<keyword evidence="3" id="KW-1185">Reference proteome</keyword>
<organism evidence="2 3">
    <name type="scientific">Allacma fusca</name>
    <dbReference type="NCBI Taxonomy" id="39272"/>
    <lineage>
        <taxon>Eukaryota</taxon>
        <taxon>Metazoa</taxon>
        <taxon>Ecdysozoa</taxon>
        <taxon>Arthropoda</taxon>
        <taxon>Hexapoda</taxon>
        <taxon>Collembola</taxon>
        <taxon>Symphypleona</taxon>
        <taxon>Sminthuridae</taxon>
        <taxon>Allacma</taxon>
    </lineage>
</organism>
<evidence type="ECO:0000256" key="1">
    <source>
        <dbReference type="SAM" id="Phobius"/>
    </source>
</evidence>
<dbReference type="AlphaFoldDB" id="A0A8J2KU76"/>
<keyword evidence="1" id="KW-1133">Transmembrane helix</keyword>
<sequence length="49" mass="5743">MISIFFIKNFIPKPPRVSLEPREMHIRRMYFLVLSVTLLVLKLSAATKP</sequence>
<proteinExistence type="predicted"/>
<reference evidence="2" key="1">
    <citation type="submission" date="2021-06" db="EMBL/GenBank/DDBJ databases">
        <authorList>
            <person name="Hodson N. C."/>
            <person name="Mongue J. A."/>
            <person name="Jaron S. K."/>
        </authorList>
    </citation>
    <scope>NUCLEOTIDE SEQUENCE</scope>
</reference>
<keyword evidence="1" id="KW-0812">Transmembrane</keyword>
<keyword evidence="1" id="KW-0472">Membrane</keyword>
<dbReference type="Proteomes" id="UP000708208">
    <property type="component" value="Unassembled WGS sequence"/>
</dbReference>
<evidence type="ECO:0000313" key="3">
    <source>
        <dbReference type="Proteomes" id="UP000708208"/>
    </source>
</evidence>
<accession>A0A8J2KU76</accession>
<gene>
    <name evidence="2" type="ORF">AFUS01_LOCUS33854</name>
</gene>
<dbReference type="EMBL" id="CAJVCH010530179">
    <property type="protein sequence ID" value="CAG7823652.1"/>
    <property type="molecule type" value="Genomic_DNA"/>
</dbReference>
<feature type="non-terminal residue" evidence="2">
    <location>
        <position position="1"/>
    </location>
</feature>
<name>A0A8J2KU76_9HEXA</name>
<comment type="caution">
    <text evidence="2">The sequence shown here is derived from an EMBL/GenBank/DDBJ whole genome shotgun (WGS) entry which is preliminary data.</text>
</comment>
<evidence type="ECO:0000313" key="2">
    <source>
        <dbReference type="EMBL" id="CAG7823652.1"/>
    </source>
</evidence>
<feature type="transmembrane region" description="Helical" evidence="1">
    <location>
        <begin position="29"/>
        <end position="47"/>
    </location>
</feature>
<protein>
    <submittedName>
        <fullName evidence="2">Uncharacterized protein</fullName>
    </submittedName>
</protein>